<geneLocation type="plasmid" evidence="1">
    <name>pP109bwP1</name>
</geneLocation>
<reference evidence="1" key="1">
    <citation type="journal article" date="2013" name="Extremophiles">
        <title>Plasmid diversity in arctic strains of Psychrobacter spp.</title>
        <authorList>
            <person name="Dziewit L."/>
            <person name="Cegielski A."/>
            <person name="Romaniuk K."/>
            <person name="Uhrynowski W."/>
            <person name="Szych A."/>
            <person name="Niesiobedzki P."/>
            <person name="Zmuda-Baranowska M.J."/>
            <person name="Zdanowski M.K."/>
            <person name="Bartosik D."/>
        </authorList>
    </citation>
    <scope>NUCLEOTIDE SEQUENCE</scope>
    <source>
        <strain evidence="1">DAB_AL109bw</strain>
        <plasmid evidence="1">pP109bwP1</plasmid>
    </source>
</reference>
<dbReference type="InterPro" id="IPR053842">
    <property type="entry name" value="NikA-like"/>
</dbReference>
<dbReference type="EMBL" id="JQ245702">
    <property type="protein sequence ID" value="AFF18208.1"/>
    <property type="molecule type" value="Genomic_DNA"/>
</dbReference>
<protein>
    <submittedName>
        <fullName evidence="1">MobC</fullName>
    </submittedName>
</protein>
<sequence>MARDRYIQIRLTSDEMAEIKKRAGGITTSSFLRQLALEQPVPQPSPKPTKIVYSADPELVREVNRIGININQIAKHANEGQEVSNAVLIALLNLQASLDKALASSMPDDR</sequence>
<gene>
    <name evidence="1" type="primary">mobC</name>
</gene>
<evidence type="ECO:0000313" key="1">
    <source>
        <dbReference type="EMBL" id="AFF18208.1"/>
    </source>
</evidence>
<organism evidence="1">
    <name type="scientific">Psychrobacter sp. DAB_AL109bw</name>
    <dbReference type="NCBI Taxonomy" id="1028409"/>
    <lineage>
        <taxon>Bacteria</taxon>
        <taxon>Pseudomonadati</taxon>
        <taxon>Pseudomonadota</taxon>
        <taxon>Gammaproteobacteria</taxon>
        <taxon>Moraxellales</taxon>
        <taxon>Moraxellaceae</taxon>
        <taxon>Psychrobacter</taxon>
    </lineage>
</organism>
<dbReference type="RefSeq" id="WP_015060884.1">
    <property type="nucleotide sequence ID" value="NC_019293.1"/>
</dbReference>
<keyword evidence="1" id="KW-0614">Plasmid</keyword>
<dbReference type="Pfam" id="PF21983">
    <property type="entry name" value="NikA-like"/>
    <property type="match status" value="1"/>
</dbReference>
<proteinExistence type="predicted"/>
<name>H9C6K4_9GAMM</name>
<dbReference type="AlphaFoldDB" id="H9C6K4"/>
<accession>H9C6K4</accession>